<dbReference type="AlphaFoldDB" id="A0A1E5G150"/>
<gene>
    <name evidence="1" type="ORF">BHF68_08245</name>
</gene>
<dbReference type="InterPro" id="IPR024523">
    <property type="entry name" value="DUF3793"/>
</dbReference>
<dbReference type="STRING" id="766136.BHF68_08245"/>
<dbReference type="RefSeq" id="WP_069643632.1">
    <property type="nucleotide sequence ID" value="NZ_MIJE01000031.1"/>
</dbReference>
<sequence length="204" mass="23922">MYIQANYQKGTTEQLDRIVNAFQEQSYCTGYAIDLVERIGATIMGVKPAELLNVPLVKIDDNFQWEQCKHCLLLHKELRYREITSNSKRMKVFFYHREQLDQTLRQKTSLKFLQSLGYPDDYSLEAYLDILVERIKGEEFPDEIGLFLGYPLKDVLGFTGRFPLKLIKTQGWKYYGTEKISKMRYESFHAARAIVKQQIKSIPS</sequence>
<dbReference type="Proteomes" id="UP000094296">
    <property type="component" value="Unassembled WGS sequence"/>
</dbReference>
<dbReference type="OrthoDB" id="5393676at2"/>
<evidence type="ECO:0000313" key="1">
    <source>
        <dbReference type="EMBL" id="OEF96623.1"/>
    </source>
</evidence>
<evidence type="ECO:0008006" key="3">
    <source>
        <dbReference type="Google" id="ProtNLM"/>
    </source>
</evidence>
<reference evidence="1 2" key="1">
    <citation type="submission" date="2016-09" db="EMBL/GenBank/DDBJ databases">
        <title>Draft genome sequence for the type strain of Desulfuribacillus alkaliarsenatis AHT28, an obligately anaerobic, sulfidogenic bacterium isolated from Russian soda lake sediments.</title>
        <authorList>
            <person name="Abin C.A."/>
            <person name="Hollibaugh J.T."/>
        </authorList>
    </citation>
    <scope>NUCLEOTIDE SEQUENCE [LARGE SCALE GENOMIC DNA]</scope>
    <source>
        <strain evidence="1 2">AHT28</strain>
    </source>
</reference>
<comment type="caution">
    <text evidence="1">The sequence shown here is derived from an EMBL/GenBank/DDBJ whole genome shotgun (WGS) entry which is preliminary data.</text>
</comment>
<keyword evidence="2" id="KW-1185">Reference proteome</keyword>
<protein>
    <recommendedName>
        <fullName evidence="3">DUF3793 domain-containing protein</fullName>
    </recommendedName>
</protein>
<dbReference type="Pfam" id="PF12672">
    <property type="entry name" value="DUF3793"/>
    <property type="match status" value="1"/>
</dbReference>
<dbReference type="EMBL" id="MIJE01000031">
    <property type="protein sequence ID" value="OEF96623.1"/>
    <property type="molecule type" value="Genomic_DNA"/>
</dbReference>
<proteinExistence type="predicted"/>
<name>A0A1E5G150_9FIRM</name>
<organism evidence="1 2">
    <name type="scientific">Desulfuribacillus alkaliarsenatis</name>
    <dbReference type="NCBI Taxonomy" id="766136"/>
    <lineage>
        <taxon>Bacteria</taxon>
        <taxon>Bacillati</taxon>
        <taxon>Bacillota</taxon>
        <taxon>Desulfuribacillia</taxon>
        <taxon>Desulfuribacillales</taxon>
        <taxon>Desulfuribacillaceae</taxon>
        <taxon>Desulfuribacillus</taxon>
    </lineage>
</organism>
<accession>A0A1E5G150</accession>
<evidence type="ECO:0000313" key="2">
    <source>
        <dbReference type="Proteomes" id="UP000094296"/>
    </source>
</evidence>